<feature type="domain" description="Insertion element IS402-like" evidence="1">
    <location>
        <begin position="22"/>
        <end position="94"/>
    </location>
</feature>
<dbReference type="HOGENOM" id="CLU_055261_15_0_5"/>
<dbReference type="KEGG" id="amv:ACMV_10010"/>
<dbReference type="PANTHER" id="PTHR30007:SF0">
    <property type="entry name" value="TRANSPOSASE"/>
    <property type="match status" value="1"/>
</dbReference>
<dbReference type="Proteomes" id="UP000007100">
    <property type="component" value="Chromosome"/>
</dbReference>
<sequence>MALTEIARQRYFSAWLRDASDLTDAEWALIEPFMPLPPHRGRPRTVVLRRIVEAIFYMLSTGCQWRQIPKEFAPFTTVQGYFYRFCRDGTFDRINHVLVMQAREIAGREASPTAGVIDSQSVKTTEAGGPRGFDAGKKIKGRKRNIVATFRRPSWTPRLPWCISTRTSRISGHGRRVGWVAS</sequence>
<dbReference type="EMBL" id="AP012035">
    <property type="protein sequence ID" value="BAJ80348.1"/>
    <property type="molecule type" value="Genomic_DNA"/>
</dbReference>
<organism evidence="2 3">
    <name type="scientific">Acidiphilium multivorum (strain DSM 11245 / JCM 8867 / NBRC 100883 / AIU 301)</name>
    <dbReference type="NCBI Taxonomy" id="926570"/>
    <lineage>
        <taxon>Bacteria</taxon>
        <taxon>Pseudomonadati</taxon>
        <taxon>Pseudomonadota</taxon>
        <taxon>Alphaproteobacteria</taxon>
        <taxon>Acetobacterales</taxon>
        <taxon>Acidocellaceae</taxon>
        <taxon>Acidiphilium</taxon>
    </lineage>
</organism>
<dbReference type="InterPro" id="IPR025161">
    <property type="entry name" value="IS402-like_dom"/>
</dbReference>
<keyword evidence="3" id="KW-1185">Reference proteome</keyword>
<protein>
    <recommendedName>
        <fullName evidence="1">Insertion element IS402-like domain-containing protein</fullName>
    </recommendedName>
</protein>
<dbReference type="Pfam" id="PF13340">
    <property type="entry name" value="DUF4096"/>
    <property type="match status" value="1"/>
</dbReference>
<evidence type="ECO:0000313" key="3">
    <source>
        <dbReference type="Proteomes" id="UP000007100"/>
    </source>
</evidence>
<reference evidence="2 3" key="1">
    <citation type="submission" date="2010-12" db="EMBL/GenBank/DDBJ databases">
        <title>Whole genome sequence of Acidiphilium multivorum AIU301.</title>
        <authorList>
            <person name="Narita-Yamada S."/>
            <person name="Nakamura S."/>
            <person name="Ito N."/>
            <person name="Takarada H."/>
            <person name="Katano Y."/>
            <person name="Nakazawa H."/>
            <person name="Hosoyama A."/>
            <person name="Yamada R."/>
            <person name="Fujita N."/>
        </authorList>
    </citation>
    <scope>NUCLEOTIDE SEQUENCE [LARGE SCALE GENOMIC DNA]</scope>
    <source>
        <strain evidence="3">DSM 11245 / JCM 8867 / AIU301</strain>
    </source>
</reference>
<evidence type="ECO:0000259" key="1">
    <source>
        <dbReference type="Pfam" id="PF13340"/>
    </source>
</evidence>
<evidence type="ECO:0000313" key="2">
    <source>
        <dbReference type="EMBL" id="BAJ80348.1"/>
    </source>
</evidence>
<gene>
    <name evidence="2" type="ordered locus">ACMV_10010</name>
</gene>
<dbReference type="PANTHER" id="PTHR30007">
    <property type="entry name" value="PHP DOMAIN PROTEIN"/>
    <property type="match status" value="1"/>
</dbReference>
<proteinExistence type="predicted"/>
<accession>F0J692</accession>
<dbReference type="AlphaFoldDB" id="F0J692"/>
<dbReference type="NCBIfam" id="NF033580">
    <property type="entry name" value="transpos_IS5_3"/>
    <property type="match status" value="1"/>
</dbReference>
<name>F0J692_ACIMA</name>